<proteinExistence type="predicted"/>
<reference evidence="2 3" key="1">
    <citation type="submission" date="2016-11" db="EMBL/GenBank/DDBJ databases">
        <authorList>
            <person name="Varghese N."/>
            <person name="Submissions S."/>
        </authorList>
    </citation>
    <scope>NUCLEOTIDE SEQUENCE [LARGE SCALE GENOMIC DNA]</scope>
    <source>
        <strain evidence="2 3">DSM 15287</strain>
    </source>
</reference>
<gene>
    <name evidence="2" type="ORF">SAMN02745170_00454</name>
</gene>
<dbReference type="Pfam" id="PF12673">
    <property type="entry name" value="SipL"/>
    <property type="match status" value="1"/>
</dbReference>
<sequence length="256" mass="29065">MDDKDLRQTVSASSKGMYNYNQCTLGTQTGPQTIIVRQVIAESEEQKVLDIHVVVPEQKPSIEQIVDVFVKNVEINYVDVITDKVIVRGEFEVKAIYVADLPNHPVHAVEIRHYRWTQDLAMSGVRKGMDADASVVVEFVDYDMDEWTRAYKHKHWEHDCDDTEDTCDTDDTPDTCDTEDTEDTCDTDDTTDTCDTDDTCTDTCDSHDHHGHCGHHHHHHNCREFDVSVVLKITAKVMTDREVQLGVTTMPTSPKG</sequence>
<feature type="domain" description="SipL SPOCS" evidence="1">
    <location>
        <begin position="62"/>
        <end position="144"/>
    </location>
</feature>
<keyword evidence="3" id="KW-1185">Reference proteome</keyword>
<name>A0A1M6BMD1_9FIRM</name>
<dbReference type="AlphaFoldDB" id="A0A1M6BMD1"/>
<dbReference type="InterPro" id="IPR024300">
    <property type="entry name" value="SipL_SPOCS_dom"/>
</dbReference>
<dbReference type="EMBL" id="FQZD01000005">
    <property type="protein sequence ID" value="SHI49854.1"/>
    <property type="molecule type" value="Genomic_DNA"/>
</dbReference>
<organism evidence="2 3">
    <name type="scientific">Propionispora hippei DSM 15287</name>
    <dbReference type="NCBI Taxonomy" id="1123003"/>
    <lineage>
        <taxon>Bacteria</taxon>
        <taxon>Bacillati</taxon>
        <taxon>Bacillota</taxon>
        <taxon>Negativicutes</taxon>
        <taxon>Selenomonadales</taxon>
        <taxon>Sporomusaceae</taxon>
        <taxon>Propionispora</taxon>
    </lineage>
</organism>
<accession>A0A1M6BMD1</accession>
<dbReference type="RefSeq" id="WP_223191568.1">
    <property type="nucleotide sequence ID" value="NZ_FQZD01000005.1"/>
</dbReference>
<dbReference type="Proteomes" id="UP000322917">
    <property type="component" value="Unassembled WGS sequence"/>
</dbReference>
<evidence type="ECO:0000313" key="2">
    <source>
        <dbReference type="EMBL" id="SHI49854.1"/>
    </source>
</evidence>
<evidence type="ECO:0000259" key="1">
    <source>
        <dbReference type="Pfam" id="PF12673"/>
    </source>
</evidence>
<evidence type="ECO:0000313" key="3">
    <source>
        <dbReference type="Proteomes" id="UP000322917"/>
    </source>
</evidence>
<protein>
    <recommendedName>
        <fullName evidence="1">SipL SPOCS domain-containing protein</fullName>
    </recommendedName>
</protein>